<reference evidence="9 10" key="1">
    <citation type="journal article" date="2016" name="Nat. Commun.">
        <title>Thousands of microbial genomes shed light on interconnected biogeochemical processes in an aquifer system.</title>
        <authorList>
            <person name="Anantharaman K."/>
            <person name="Brown C.T."/>
            <person name="Hug L.A."/>
            <person name="Sharon I."/>
            <person name="Castelle C.J."/>
            <person name="Probst A.J."/>
            <person name="Thomas B.C."/>
            <person name="Singh A."/>
            <person name="Wilkins M.J."/>
            <person name="Karaoz U."/>
            <person name="Brodie E.L."/>
            <person name="Williams K.H."/>
            <person name="Hubbard S.S."/>
            <person name="Banfield J.F."/>
        </authorList>
    </citation>
    <scope>NUCLEOTIDE SEQUENCE [LARGE SCALE GENOMIC DNA]</scope>
</reference>
<protein>
    <recommendedName>
        <fullName evidence="5">5'-deoxynucleotidase</fullName>
        <ecNumber evidence="5">3.1.3.89</ecNumber>
    </recommendedName>
</protein>
<comment type="subunit">
    <text evidence="4">Homodimer.</text>
</comment>
<evidence type="ECO:0000256" key="3">
    <source>
        <dbReference type="ARBA" id="ARBA00001941"/>
    </source>
</evidence>
<sequence length="203" mass="23853">MKGKNSIIRDIQLLFEIGTLRHVGRVWHQFLGPYTANCADHILRVAWIALTIAKREKISDHTKILKMALAHDIAETRTGDVHYLSRQYTKRNEENAMSDILKDTILEHEMVELSKEYEERKTIESKIVKDADNLDVEFELAELRWMGHSLGSVWTKNREKLVYPHLYTKTAKELWKGIAKANPHDWHLLSPRNRFRGGDWKRK</sequence>
<dbReference type="EMBL" id="MHJI01000010">
    <property type="protein sequence ID" value="OGY66085.1"/>
    <property type="molecule type" value="Genomic_DNA"/>
</dbReference>
<dbReference type="CDD" id="cd00077">
    <property type="entry name" value="HDc"/>
    <property type="match status" value="1"/>
</dbReference>
<name>A0A1G1ZNK8_9BACT</name>
<evidence type="ECO:0000256" key="7">
    <source>
        <dbReference type="ARBA" id="ARBA00022801"/>
    </source>
</evidence>
<evidence type="ECO:0000256" key="5">
    <source>
        <dbReference type="ARBA" id="ARBA00012964"/>
    </source>
</evidence>
<dbReference type="Proteomes" id="UP000178517">
    <property type="component" value="Unassembled WGS sequence"/>
</dbReference>
<dbReference type="PANTHER" id="PTHR11845:SF13">
    <property type="entry name" value="5'-DEOXYNUCLEOTIDASE HDDC2"/>
    <property type="match status" value="1"/>
</dbReference>
<dbReference type="EC" id="3.1.3.89" evidence="5"/>
<dbReference type="AlphaFoldDB" id="A0A1G1ZNK8"/>
<dbReference type="PANTHER" id="PTHR11845">
    <property type="entry name" value="5'-DEOXYNUCLEOTIDASE HDDC2"/>
    <property type="match status" value="1"/>
</dbReference>
<evidence type="ECO:0000259" key="8">
    <source>
        <dbReference type="SMART" id="SM00471"/>
    </source>
</evidence>
<evidence type="ECO:0000313" key="9">
    <source>
        <dbReference type="EMBL" id="OGY66085.1"/>
    </source>
</evidence>
<keyword evidence="6" id="KW-0479">Metal-binding</keyword>
<organism evidence="9 10">
    <name type="scientific">Candidatus Harrisonbacteria bacterium RIFCSPLOWO2_01_FULL_40_28</name>
    <dbReference type="NCBI Taxonomy" id="1798406"/>
    <lineage>
        <taxon>Bacteria</taxon>
        <taxon>Candidatus Harrisoniibacteriota</taxon>
    </lineage>
</organism>
<dbReference type="SMART" id="SM00471">
    <property type="entry name" value="HDc"/>
    <property type="match status" value="1"/>
</dbReference>
<dbReference type="SUPFAM" id="SSF109604">
    <property type="entry name" value="HD-domain/PDEase-like"/>
    <property type="match status" value="1"/>
</dbReference>
<dbReference type="STRING" id="1798406.A3A04_00795"/>
<gene>
    <name evidence="9" type="ORF">A3A04_00795</name>
</gene>
<evidence type="ECO:0000313" key="10">
    <source>
        <dbReference type="Proteomes" id="UP000178517"/>
    </source>
</evidence>
<comment type="caution">
    <text evidence="9">The sequence shown here is derived from an EMBL/GenBank/DDBJ whole genome shotgun (WGS) entry which is preliminary data.</text>
</comment>
<comment type="cofactor">
    <cofactor evidence="2">
        <name>Mn(2+)</name>
        <dbReference type="ChEBI" id="CHEBI:29035"/>
    </cofactor>
</comment>
<dbReference type="InterPro" id="IPR039356">
    <property type="entry name" value="YfbR/HDDC2"/>
</dbReference>
<dbReference type="InterPro" id="IPR003607">
    <property type="entry name" value="HD/PDEase_dom"/>
</dbReference>
<dbReference type="GO" id="GO:0002953">
    <property type="term" value="F:5'-deoxynucleotidase activity"/>
    <property type="evidence" value="ECO:0007669"/>
    <property type="project" value="UniProtKB-EC"/>
</dbReference>
<dbReference type="InterPro" id="IPR006674">
    <property type="entry name" value="HD_domain"/>
</dbReference>
<comment type="catalytic activity">
    <reaction evidence="1">
        <text>a 2'-deoxyribonucleoside 5'-phosphate + H2O = a 2'-deoxyribonucleoside + phosphate</text>
        <dbReference type="Rhea" id="RHEA:36167"/>
        <dbReference type="ChEBI" id="CHEBI:15377"/>
        <dbReference type="ChEBI" id="CHEBI:18274"/>
        <dbReference type="ChEBI" id="CHEBI:43474"/>
        <dbReference type="ChEBI" id="CHEBI:65317"/>
        <dbReference type="EC" id="3.1.3.89"/>
    </reaction>
</comment>
<dbReference type="Gene3D" id="1.10.3210.10">
    <property type="entry name" value="Hypothetical protein af1432"/>
    <property type="match status" value="1"/>
</dbReference>
<feature type="domain" description="HD/PDEase" evidence="8">
    <location>
        <begin position="34"/>
        <end position="146"/>
    </location>
</feature>
<comment type="cofactor">
    <cofactor evidence="3">
        <name>Co(2+)</name>
        <dbReference type="ChEBI" id="CHEBI:48828"/>
    </cofactor>
</comment>
<evidence type="ECO:0000256" key="2">
    <source>
        <dbReference type="ARBA" id="ARBA00001936"/>
    </source>
</evidence>
<evidence type="ECO:0000256" key="1">
    <source>
        <dbReference type="ARBA" id="ARBA00001638"/>
    </source>
</evidence>
<keyword evidence="7" id="KW-0378">Hydrolase</keyword>
<accession>A0A1G1ZNK8</accession>
<dbReference type="GO" id="GO:0005737">
    <property type="term" value="C:cytoplasm"/>
    <property type="evidence" value="ECO:0007669"/>
    <property type="project" value="TreeGrafter"/>
</dbReference>
<dbReference type="GO" id="GO:0046872">
    <property type="term" value="F:metal ion binding"/>
    <property type="evidence" value="ECO:0007669"/>
    <property type="project" value="UniProtKB-KW"/>
</dbReference>
<evidence type="ECO:0000256" key="4">
    <source>
        <dbReference type="ARBA" id="ARBA00011738"/>
    </source>
</evidence>
<proteinExistence type="predicted"/>
<evidence type="ECO:0000256" key="6">
    <source>
        <dbReference type="ARBA" id="ARBA00022723"/>
    </source>
</evidence>
<dbReference type="Pfam" id="PF13023">
    <property type="entry name" value="HD_3"/>
    <property type="match status" value="1"/>
</dbReference>